<comment type="caution">
    <text evidence="2">The sequence shown here is derived from an EMBL/GenBank/DDBJ whole genome shotgun (WGS) entry which is preliminary data.</text>
</comment>
<accession>A0A699V054</accession>
<gene>
    <name evidence="2" type="ORF">Tci_898685</name>
</gene>
<sequence>SSEFFGTMLLSDEDSDDRIEHRSHKENLELDDEEKKDDDDMTYEKKDDDDDHHDDQS</sequence>
<reference evidence="2" key="1">
    <citation type="journal article" date="2019" name="Sci. Rep.">
        <title>Draft genome of Tanacetum cinerariifolium, the natural source of mosquito coil.</title>
        <authorList>
            <person name="Yamashiro T."/>
            <person name="Shiraishi A."/>
            <person name="Satake H."/>
            <person name="Nakayama K."/>
        </authorList>
    </citation>
    <scope>NUCLEOTIDE SEQUENCE</scope>
</reference>
<feature type="compositionally biased region" description="Basic and acidic residues" evidence="1">
    <location>
        <begin position="18"/>
        <end position="28"/>
    </location>
</feature>
<evidence type="ECO:0000256" key="1">
    <source>
        <dbReference type="SAM" id="MobiDB-lite"/>
    </source>
</evidence>
<feature type="region of interest" description="Disordered" evidence="1">
    <location>
        <begin position="1"/>
        <end position="57"/>
    </location>
</feature>
<feature type="non-terminal residue" evidence="2">
    <location>
        <position position="1"/>
    </location>
</feature>
<dbReference type="EMBL" id="BKCJ011371277">
    <property type="protein sequence ID" value="GFD26716.1"/>
    <property type="molecule type" value="Genomic_DNA"/>
</dbReference>
<feature type="compositionally biased region" description="Acidic residues" evidence="1">
    <location>
        <begin position="29"/>
        <end position="57"/>
    </location>
</feature>
<evidence type="ECO:0000313" key="2">
    <source>
        <dbReference type="EMBL" id="GFD26716.1"/>
    </source>
</evidence>
<dbReference type="AlphaFoldDB" id="A0A699V054"/>
<protein>
    <submittedName>
        <fullName evidence="2">Uncharacterized protein</fullName>
    </submittedName>
</protein>
<feature type="non-terminal residue" evidence="2">
    <location>
        <position position="57"/>
    </location>
</feature>
<proteinExistence type="predicted"/>
<organism evidence="2">
    <name type="scientific">Tanacetum cinerariifolium</name>
    <name type="common">Dalmatian daisy</name>
    <name type="synonym">Chrysanthemum cinerariifolium</name>
    <dbReference type="NCBI Taxonomy" id="118510"/>
    <lineage>
        <taxon>Eukaryota</taxon>
        <taxon>Viridiplantae</taxon>
        <taxon>Streptophyta</taxon>
        <taxon>Embryophyta</taxon>
        <taxon>Tracheophyta</taxon>
        <taxon>Spermatophyta</taxon>
        <taxon>Magnoliopsida</taxon>
        <taxon>eudicotyledons</taxon>
        <taxon>Gunneridae</taxon>
        <taxon>Pentapetalae</taxon>
        <taxon>asterids</taxon>
        <taxon>campanulids</taxon>
        <taxon>Asterales</taxon>
        <taxon>Asteraceae</taxon>
        <taxon>Asteroideae</taxon>
        <taxon>Anthemideae</taxon>
        <taxon>Anthemidinae</taxon>
        <taxon>Tanacetum</taxon>
    </lineage>
</organism>
<name>A0A699V054_TANCI</name>